<reference evidence="1" key="1">
    <citation type="submission" date="2023-04" db="EMBL/GenBank/DDBJ databases">
        <title>A chromosome-level genome assembly of the parasitoid wasp Eretmocerus hayati.</title>
        <authorList>
            <person name="Zhong Y."/>
            <person name="Liu S."/>
            <person name="Liu Y."/>
        </authorList>
    </citation>
    <scope>NUCLEOTIDE SEQUENCE</scope>
    <source>
        <strain evidence="1">ZJU_SS_LIU_2023</strain>
    </source>
</reference>
<dbReference type="Proteomes" id="UP001239111">
    <property type="component" value="Chromosome 4"/>
</dbReference>
<sequence>MKADIYQKLTKPMTERDPSAFIGFDKENLYVLHLLHEDTSLSFRDIHPVLKKIRTNLPFAFLGYYFSVSASQAARIFERSIDEMAAFLKQLIIRPKEDDIRFNLPITFRYRHSNVQSIIDCFEIEMEKPSTALFQALSWCNYEKCNLVEYFISVTADGLITFISDGVAGRATDVYC</sequence>
<accession>A0ACC2N7L8</accession>
<gene>
    <name evidence="1" type="ORF">QAD02_007302</name>
</gene>
<evidence type="ECO:0000313" key="2">
    <source>
        <dbReference type="Proteomes" id="UP001239111"/>
    </source>
</evidence>
<keyword evidence="2" id="KW-1185">Reference proteome</keyword>
<proteinExistence type="predicted"/>
<comment type="caution">
    <text evidence="1">The sequence shown here is derived from an EMBL/GenBank/DDBJ whole genome shotgun (WGS) entry which is preliminary data.</text>
</comment>
<evidence type="ECO:0000313" key="1">
    <source>
        <dbReference type="EMBL" id="KAJ8665640.1"/>
    </source>
</evidence>
<name>A0ACC2N7L8_9HYME</name>
<organism evidence="1 2">
    <name type="scientific">Eretmocerus hayati</name>
    <dbReference type="NCBI Taxonomy" id="131215"/>
    <lineage>
        <taxon>Eukaryota</taxon>
        <taxon>Metazoa</taxon>
        <taxon>Ecdysozoa</taxon>
        <taxon>Arthropoda</taxon>
        <taxon>Hexapoda</taxon>
        <taxon>Insecta</taxon>
        <taxon>Pterygota</taxon>
        <taxon>Neoptera</taxon>
        <taxon>Endopterygota</taxon>
        <taxon>Hymenoptera</taxon>
        <taxon>Apocrita</taxon>
        <taxon>Proctotrupomorpha</taxon>
        <taxon>Chalcidoidea</taxon>
        <taxon>Aphelinidae</taxon>
        <taxon>Aphelininae</taxon>
        <taxon>Eretmocerus</taxon>
    </lineage>
</organism>
<protein>
    <submittedName>
        <fullName evidence="1">Uncharacterized protein</fullName>
    </submittedName>
</protein>
<dbReference type="EMBL" id="CM056744">
    <property type="protein sequence ID" value="KAJ8665640.1"/>
    <property type="molecule type" value="Genomic_DNA"/>
</dbReference>